<evidence type="ECO:0000313" key="11">
    <source>
        <dbReference type="Ensembl" id="ENSECRP00000008351.1"/>
    </source>
</evidence>
<dbReference type="AlphaFoldDB" id="A0A8C4RXP0"/>
<evidence type="ECO:0000256" key="8">
    <source>
        <dbReference type="ARBA" id="ARBA00023224"/>
    </source>
</evidence>
<reference evidence="11" key="2">
    <citation type="submission" date="2025-08" db="UniProtKB">
        <authorList>
            <consortium name="Ensembl"/>
        </authorList>
    </citation>
    <scope>IDENTIFICATION</scope>
</reference>
<dbReference type="CDD" id="cd00637">
    <property type="entry name" value="7tm_classA_rhodopsin-like"/>
    <property type="match status" value="1"/>
</dbReference>
<keyword evidence="4 9" id="KW-1133">Transmembrane helix</keyword>
<sequence length="336" mass="36980">MAASPVQNAFYGLLVLLGIAGNGLVILCLGSEAIKPHRTIGPSDLILLNVATSNMLVSVFRNILLFQSDLGKEVYISAGWCQFFMCIWVWLRSANVWVTFCLSTFHLITIRQRSHAPRGLHVLGLALALIWTLSLIYAVPAYIFSTRGDKNSTEGIMIISSTTRPLLGCVWNFPSQYSGLVYATSSLVLHEAIPILLMLGTNLATLNTLRNHGKSVGTGTECLRGRVPAERKAAKVSGHDYFSLVFSSLPADANPFFSLHVLSVNYYNYNRGPSSEYMLIVARFSNSLFIGLSPLVLAAGHRKLQNKLKNILSLKRIISSQDKVVEITENQTTMQS</sequence>
<accession>A0A8C4RXP0</accession>
<dbReference type="GO" id="GO:0016020">
    <property type="term" value="C:membrane"/>
    <property type="evidence" value="ECO:0007669"/>
    <property type="project" value="UniProtKB-SubCell"/>
</dbReference>
<dbReference type="Gene3D" id="1.20.1070.10">
    <property type="entry name" value="Rhodopsin 7-helix transmembrane proteins"/>
    <property type="match status" value="1"/>
</dbReference>
<evidence type="ECO:0000256" key="9">
    <source>
        <dbReference type="SAM" id="Phobius"/>
    </source>
</evidence>
<dbReference type="PANTHER" id="PTHR11394:SF137">
    <property type="entry name" value="C-X-C CHEMOKINE RECEPTOR TYPE 3 ISOFORM X1-RELATED"/>
    <property type="match status" value="1"/>
</dbReference>
<keyword evidence="5" id="KW-0297">G-protein coupled receptor</keyword>
<organism evidence="11 12">
    <name type="scientific">Erpetoichthys calabaricus</name>
    <name type="common">Rope fish</name>
    <name type="synonym">Calamoichthys calabaricus</name>
    <dbReference type="NCBI Taxonomy" id="27687"/>
    <lineage>
        <taxon>Eukaryota</taxon>
        <taxon>Metazoa</taxon>
        <taxon>Chordata</taxon>
        <taxon>Craniata</taxon>
        <taxon>Vertebrata</taxon>
        <taxon>Euteleostomi</taxon>
        <taxon>Actinopterygii</taxon>
        <taxon>Polypteriformes</taxon>
        <taxon>Polypteridae</taxon>
        <taxon>Erpetoichthys</taxon>
    </lineage>
</organism>
<keyword evidence="8" id="KW-0807">Transducer</keyword>
<protein>
    <submittedName>
        <fullName evidence="11">Olfactory receptor class A related 3, tandem duplicate 2</fullName>
    </submittedName>
</protein>
<keyword evidence="7" id="KW-0675">Receptor</keyword>
<keyword evidence="6 9" id="KW-0472">Membrane</keyword>
<dbReference type="PROSITE" id="PS50262">
    <property type="entry name" value="G_PROTEIN_RECEP_F1_2"/>
    <property type="match status" value="1"/>
</dbReference>
<dbReference type="Pfam" id="PF00001">
    <property type="entry name" value="7tm_1"/>
    <property type="match status" value="1"/>
</dbReference>
<reference evidence="11" key="1">
    <citation type="submission" date="2021-06" db="EMBL/GenBank/DDBJ databases">
        <authorList>
            <consortium name="Wellcome Sanger Institute Data Sharing"/>
        </authorList>
    </citation>
    <scope>NUCLEOTIDE SEQUENCE [LARGE SCALE GENOMIC DNA]</scope>
</reference>
<evidence type="ECO:0000256" key="5">
    <source>
        <dbReference type="ARBA" id="ARBA00023040"/>
    </source>
</evidence>
<feature type="transmembrane region" description="Helical" evidence="9">
    <location>
        <begin position="277"/>
        <end position="299"/>
    </location>
</feature>
<dbReference type="PANTHER" id="PTHR11394">
    <property type="entry name" value="TASTE RECEPTOR TYPE 2"/>
    <property type="match status" value="1"/>
</dbReference>
<evidence type="ECO:0000256" key="1">
    <source>
        <dbReference type="ARBA" id="ARBA00004141"/>
    </source>
</evidence>
<evidence type="ECO:0000256" key="4">
    <source>
        <dbReference type="ARBA" id="ARBA00022989"/>
    </source>
</evidence>
<dbReference type="PRINTS" id="PR00237">
    <property type="entry name" value="GPCRRHODOPSN"/>
</dbReference>
<proteinExistence type="predicted"/>
<feature type="domain" description="G-protein coupled receptors family 1 profile" evidence="10">
    <location>
        <begin position="21"/>
        <end position="297"/>
    </location>
</feature>
<dbReference type="Ensembl" id="ENSECRT00000008487.1">
    <property type="protein sequence ID" value="ENSECRP00000008351.1"/>
    <property type="gene ID" value="ENSECRG00000005583.1"/>
</dbReference>
<comment type="subcellular location">
    <subcellularLocation>
        <location evidence="1">Membrane</location>
        <topology evidence="1">Multi-pass membrane protein</topology>
    </subcellularLocation>
</comment>
<dbReference type="GO" id="GO:0004930">
    <property type="term" value="F:G protein-coupled receptor activity"/>
    <property type="evidence" value="ECO:0007669"/>
    <property type="project" value="UniProtKB-KW"/>
</dbReference>
<evidence type="ECO:0000256" key="2">
    <source>
        <dbReference type="ARBA" id="ARBA00022606"/>
    </source>
</evidence>
<dbReference type="InterPro" id="IPR017452">
    <property type="entry name" value="GPCR_Rhodpsn_7TM"/>
</dbReference>
<evidence type="ECO:0000259" key="10">
    <source>
        <dbReference type="PROSITE" id="PS50262"/>
    </source>
</evidence>
<dbReference type="InterPro" id="IPR000276">
    <property type="entry name" value="GPCR_Rhodpsn"/>
</dbReference>
<evidence type="ECO:0000256" key="6">
    <source>
        <dbReference type="ARBA" id="ARBA00023136"/>
    </source>
</evidence>
<name>A0A8C4RXP0_ERPCA</name>
<evidence type="ECO:0000256" key="7">
    <source>
        <dbReference type="ARBA" id="ARBA00023170"/>
    </source>
</evidence>
<keyword evidence="3 9" id="KW-0812">Transmembrane</keyword>
<evidence type="ECO:0000313" key="12">
    <source>
        <dbReference type="Proteomes" id="UP000694620"/>
    </source>
</evidence>
<feature type="transmembrane region" description="Helical" evidence="9">
    <location>
        <begin position="87"/>
        <end position="108"/>
    </location>
</feature>
<feature type="transmembrane region" description="Helical" evidence="9">
    <location>
        <begin position="120"/>
        <end position="143"/>
    </location>
</feature>
<dbReference type="Proteomes" id="UP000694620">
    <property type="component" value="Chromosome 8"/>
</dbReference>
<gene>
    <name evidence="11" type="primary">LOC114656590</name>
</gene>
<dbReference type="GeneTree" id="ENSGT00650000093633"/>
<keyword evidence="12" id="KW-1185">Reference proteome</keyword>
<dbReference type="SUPFAM" id="SSF81321">
    <property type="entry name" value="Family A G protein-coupled receptor-like"/>
    <property type="match status" value="1"/>
</dbReference>
<evidence type="ECO:0000256" key="3">
    <source>
        <dbReference type="ARBA" id="ARBA00022692"/>
    </source>
</evidence>
<reference evidence="11" key="3">
    <citation type="submission" date="2025-09" db="UniProtKB">
        <authorList>
            <consortium name="Ensembl"/>
        </authorList>
    </citation>
    <scope>IDENTIFICATION</scope>
</reference>
<keyword evidence="2" id="KW-0716">Sensory transduction</keyword>
<feature type="transmembrane region" description="Helical" evidence="9">
    <location>
        <begin position="12"/>
        <end position="34"/>
    </location>
</feature>
<feature type="transmembrane region" description="Helical" evidence="9">
    <location>
        <begin position="180"/>
        <end position="200"/>
    </location>
</feature>
<feature type="transmembrane region" description="Helical" evidence="9">
    <location>
        <begin position="46"/>
        <end position="67"/>
    </location>
</feature>